<dbReference type="EMBL" id="CALNXJ010000005">
    <property type="protein sequence ID" value="CAH3040222.1"/>
    <property type="molecule type" value="Genomic_DNA"/>
</dbReference>
<evidence type="ECO:0000256" key="5">
    <source>
        <dbReference type="ARBA" id="ARBA00023040"/>
    </source>
</evidence>
<name>A0AAU9VVL2_9CNID</name>
<dbReference type="GO" id="GO:0005886">
    <property type="term" value="C:plasma membrane"/>
    <property type="evidence" value="ECO:0007669"/>
    <property type="project" value="UniProtKB-SubCell"/>
</dbReference>
<dbReference type="AlphaFoldDB" id="A0AAU9VVL2"/>
<dbReference type="Proteomes" id="UP001159428">
    <property type="component" value="Unassembled WGS sequence"/>
</dbReference>
<organism evidence="11 12">
    <name type="scientific">Pocillopora meandrina</name>
    <dbReference type="NCBI Taxonomy" id="46732"/>
    <lineage>
        <taxon>Eukaryota</taxon>
        <taxon>Metazoa</taxon>
        <taxon>Cnidaria</taxon>
        <taxon>Anthozoa</taxon>
        <taxon>Hexacorallia</taxon>
        <taxon>Scleractinia</taxon>
        <taxon>Astrocoeniina</taxon>
        <taxon>Pocilloporidae</taxon>
        <taxon>Pocillopora</taxon>
    </lineage>
</organism>
<feature type="transmembrane region" description="Helical" evidence="9">
    <location>
        <begin position="142"/>
        <end position="164"/>
    </location>
</feature>
<keyword evidence="8" id="KW-0807">Transducer</keyword>
<keyword evidence="3 9" id="KW-0812">Transmembrane</keyword>
<comment type="caution">
    <text evidence="11">The sequence shown here is derived from an EMBL/GenBank/DDBJ whole genome shotgun (WGS) entry which is preliminary data.</text>
</comment>
<gene>
    <name evidence="11" type="ORF">PMEA_00025849</name>
</gene>
<evidence type="ECO:0000313" key="11">
    <source>
        <dbReference type="EMBL" id="CAH3040222.1"/>
    </source>
</evidence>
<feature type="transmembrane region" description="Helical" evidence="9">
    <location>
        <begin position="235"/>
        <end position="256"/>
    </location>
</feature>
<evidence type="ECO:0000259" key="10">
    <source>
        <dbReference type="PROSITE" id="PS50262"/>
    </source>
</evidence>
<reference evidence="11 12" key="1">
    <citation type="submission" date="2022-05" db="EMBL/GenBank/DDBJ databases">
        <authorList>
            <consortium name="Genoscope - CEA"/>
            <person name="William W."/>
        </authorList>
    </citation>
    <scope>NUCLEOTIDE SEQUENCE [LARGE SCALE GENOMIC DNA]</scope>
</reference>
<evidence type="ECO:0000256" key="6">
    <source>
        <dbReference type="ARBA" id="ARBA00023136"/>
    </source>
</evidence>
<keyword evidence="6 9" id="KW-0472">Membrane</keyword>
<protein>
    <recommendedName>
        <fullName evidence="10">G-protein coupled receptors family 1 profile domain-containing protein</fullName>
    </recommendedName>
</protein>
<comment type="subcellular location">
    <subcellularLocation>
        <location evidence="1">Cell membrane</location>
        <topology evidence="1">Multi-pass membrane protein</topology>
    </subcellularLocation>
</comment>
<evidence type="ECO:0000256" key="2">
    <source>
        <dbReference type="ARBA" id="ARBA00022475"/>
    </source>
</evidence>
<accession>A0AAU9VVL2</accession>
<keyword evidence="5" id="KW-0297">G-protein coupled receptor</keyword>
<sequence>DESFDNSSVPKLSNVLLVSYIGNCVLNVFLSFTATFGNIVIAISLRKISSLHAPSKALYFGLALSDLGVGVIGHPLYLGYLLTEMSSNGQSKQDGVIHATHNILSVLLCAISLLTMTAISMDRLLALRLKFRYRETVTLRRVTMALIFSYILSATMSTAFLWNYPLYLGATYGGIFVCALISSVCCILVYVSIRKQRTRQVFHYTASRLPSCILKRNADDSSFNMLTYRKSFVSALYVYASLCVCYLPYVCLKIIGRFSGWNDDVSAAFYWCGTLVLFKSSLNPLLYCWRIQGIRQAAKETVRRLIFCFK</sequence>
<evidence type="ECO:0000256" key="9">
    <source>
        <dbReference type="SAM" id="Phobius"/>
    </source>
</evidence>
<feature type="domain" description="G-protein coupled receptors family 1 profile" evidence="10">
    <location>
        <begin position="37"/>
        <end position="287"/>
    </location>
</feature>
<dbReference type="InterPro" id="IPR050569">
    <property type="entry name" value="TAAR"/>
</dbReference>
<dbReference type="CDD" id="cd00637">
    <property type="entry name" value="7tm_classA_rhodopsin-like"/>
    <property type="match status" value="1"/>
</dbReference>
<dbReference type="Gene3D" id="1.20.1070.10">
    <property type="entry name" value="Rhodopsin 7-helix transmembrane proteins"/>
    <property type="match status" value="1"/>
</dbReference>
<dbReference type="PROSITE" id="PS50262">
    <property type="entry name" value="G_PROTEIN_RECEP_F1_2"/>
    <property type="match status" value="1"/>
</dbReference>
<feature type="transmembrane region" description="Helical" evidence="9">
    <location>
        <begin position="20"/>
        <end position="45"/>
    </location>
</feature>
<proteinExistence type="predicted"/>
<evidence type="ECO:0000256" key="8">
    <source>
        <dbReference type="ARBA" id="ARBA00023224"/>
    </source>
</evidence>
<evidence type="ECO:0000256" key="4">
    <source>
        <dbReference type="ARBA" id="ARBA00022989"/>
    </source>
</evidence>
<keyword evidence="4 9" id="KW-1133">Transmembrane helix</keyword>
<dbReference type="PANTHER" id="PTHR24249">
    <property type="entry name" value="HISTAMINE RECEPTOR-RELATED G-PROTEIN COUPLED RECEPTOR"/>
    <property type="match status" value="1"/>
</dbReference>
<dbReference type="PRINTS" id="PR00237">
    <property type="entry name" value="GPCRRHODOPSN"/>
</dbReference>
<feature type="transmembrane region" description="Helical" evidence="9">
    <location>
        <begin position="57"/>
        <end position="82"/>
    </location>
</feature>
<evidence type="ECO:0000256" key="1">
    <source>
        <dbReference type="ARBA" id="ARBA00004651"/>
    </source>
</evidence>
<evidence type="ECO:0000256" key="3">
    <source>
        <dbReference type="ARBA" id="ARBA00022692"/>
    </source>
</evidence>
<dbReference type="SUPFAM" id="SSF81321">
    <property type="entry name" value="Family A G protein-coupled receptor-like"/>
    <property type="match status" value="1"/>
</dbReference>
<keyword evidence="2" id="KW-1003">Cell membrane</keyword>
<dbReference type="InterPro" id="IPR017452">
    <property type="entry name" value="GPCR_Rhodpsn_7TM"/>
</dbReference>
<feature type="transmembrane region" description="Helical" evidence="9">
    <location>
        <begin position="170"/>
        <end position="193"/>
    </location>
</feature>
<keyword evidence="12" id="KW-1185">Reference proteome</keyword>
<dbReference type="Pfam" id="PF00001">
    <property type="entry name" value="7tm_1"/>
    <property type="match status" value="1"/>
</dbReference>
<feature type="transmembrane region" description="Helical" evidence="9">
    <location>
        <begin position="102"/>
        <end position="121"/>
    </location>
</feature>
<keyword evidence="7" id="KW-0675">Receptor</keyword>
<feature type="non-terminal residue" evidence="11">
    <location>
        <position position="1"/>
    </location>
</feature>
<feature type="transmembrane region" description="Helical" evidence="9">
    <location>
        <begin position="268"/>
        <end position="289"/>
    </location>
</feature>
<evidence type="ECO:0000313" key="12">
    <source>
        <dbReference type="Proteomes" id="UP001159428"/>
    </source>
</evidence>
<dbReference type="InterPro" id="IPR000276">
    <property type="entry name" value="GPCR_Rhodpsn"/>
</dbReference>
<dbReference type="GO" id="GO:0004930">
    <property type="term" value="F:G protein-coupled receptor activity"/>
    <property type="evidence" value="ECO:0007669"/>
    <property type="project" value="UniProtKB-KW"/>
</dbReference>
<dbReference type="PANTHER" id="PTHR24249:SF372">
    <property type="entry name" value="G-PROTEIN COUPLED RECEPTORS FAMILY 1 PROFILE DOMAIN-CONTAINING PROTEIN"/>
    <property type="match status" value="1"/>
</dbReference>
<evidence type="ECO:0000256" key="7">
    <source>
        <dbReference type="ARBA" id="ARBA00023170"/>
    </source>
</evidence>